<reference evidence="2 3" key="1">
    <citation type="submission" date="2018-06" db="EMBL/GenBank/DDBJ databases">
        <title>Comparative genomics reveals the genomic features of Rhizophagus irregularis, R. cerebriforme, R. diaphanum and Gigaspora rosea, and their symbiotic lifestyle signature.</title>
        <authorList>
            <person name="Morin E."/>
            <person name="San Clemente H."/>
            <person name="Chen E.C.H."/>
            <person name="De La Providencia I."/>
            <person name="Hainaut M."/>
            <person name="Kuo A."/>
            <person name="Kohler A."/>
            <person name="Murat C."/>
            <person name="Tang N."/>
            <person name="Roy S."/>
            <person name="Loubradou J."/>
            <person name="Henrissat B."/>
            <person name="Grigoriev I.V."/>
            <person name="Corradi N."/>
            <person name="Roux C."/>
            <person name="Martin F.M."/>
        </authorList>
    </citation>
    <scope>NUCLEOTIDE SEQUENCE [LARGE SCALE GENOMIC DNA]</scope>
    <source>
        <strain evidence="2 3">DAOM 227022</strain>
    </source>
</reference>
<comment type="caution">
    <text evidence="2">The sequence shown here is derived from an EMBL/GenBank/DDBJ whole genome shotgun (WGS) entry which is preliminary data.</text>
</comment>
<dbReference type="InterPro" id="IPR011009">
    <property type="entry name" value="Kinase-like_dom_sf"/>
</dbReference>
<dbReference type="GO" id="GO:0004672">
    <property type="term" value="F:protein kinase activity"/>
    <property type="evidence" value="ECO:0007669"/>
    <property type="project" value="InterPro"/>
</dbReference>
<evidence type="ECO:0000259" key="1">
    <source>
        <dbReference type="PROSITE" id="PS50011"/>
    </source>
</evidence>
<dbReference type="InterPro" id="IPR053215">
    <property type="entry name" value="TKL_Ser/Thr_kinase"/>
</dbReference>
<dbReference type="Proteomes" id="UP000265703">
    <property type="component" value="Unassembled WGS sequence"/>
</dbReference>
<evidence type="ECO:0000313" key="3">
    <source>
        <dbReference type="Proteomes" id="UP000265703"/>
    </source>
</evidence>
<dbReference type="Pfam" id="PF00069">
    <property type="entry name" value="Pkinase"/>
    <property type="match status" value="1"/>
</dbReference>
<dbReference type="Gene3D" id="1.10.510.10">
    <property type="entry name" value="Transferase(Phosphotransferase) domain 1"/>
    <property type="match status" value="1"/>
</dbReference>
<dbReference type="PANTHER" id="PTHR45756:SF1">
    <property type="entry name" value="PROTEIN KINASE DOMAIN CONTAINING PROTEIN"/>
    <property type="match status" value="1"/>
</dbReference>
<dbReference type="EMBL" id="QKYT01000158">
    <property type="protein sequence ID" value="RIA91268.1"/>
    <property type="molecule type" value="Genomic_DNA"/>
</dbReference>
<dbReference type="PANTHER" id="PTHR45756">
    <property type="entry name" value="PALMITOYLTRANSFERASE"/>
    <property type="match status" value="1"/>
</dbReference>
<evidence type="ECO:0000313" key="2">
    <source>
        <dbReference type="EMBL" id="RIA91268.1"/>
    </source>
</evidence>
<dbReference type="SUPFAM" id="SSF56112">
    <property type="entry name" value="Protein kinase-like (PK-like)"/>
    <property type="match status" value="1"/>
</dbReference>
<gene>
    <name evidence="2" type="ORF">C1645_737259</name>
</gene>
<sequence length="183" mass="21283">MPYMAPEILNGNPHTLESDIYSLGIIINEIITVIPPFNNQPHDGKLAAEICCGKRPNIREETPDSLKELIEKCWDAIPEERPTAKEILHTLSDRLYAYKSIPLKRLSYNFNESIKIRLDELNETHPQSFYTSRFFSFHNLPQPKNCSNRQKFISSRKIMKTQTVQVDTLHSDEYLECELMDID</sequence>
<protein>
    <submittedName>
        <fullName evidence="2">Kinase-like domain-containing protein</fullName>
    </submittedName>
</protein>
<name>A0A397SYW9_9GLOM</name>
<dbReference type="AlphaFoldDB" id="A0A397SYW9"/>
<keyword evidence="3" id="KW-1185">Reference proteome</keyword>
<dbReference type="PROSITE" id="PS50011">
    <property type="entry name" value="PROTEIN_KINASE_DOM"/>
    <property type="match status" value="1"/>
</dbReference>
<dbReference type="OrthoDB" id="4062651at2759"/>
<keyword evidence="2" id="KW-0808">Transferase</keyword>
<organism evidence="2 3">
    <name type="scientific">Glomus cerebriforme</name>
    <dbReference type="NCBI Taxonomy" id="658196"/>
    <lineage>
        <taxon>Eukaryota</taxon>
        <taxon>Fungi</taxon>
        <taxon>Fungi incertae sedis</taxon>
        <taxon>Mucoromycota</taxon>
        <taxon>Glomeromycotina</taxon>
        <taxon>Glomeromycetes</taxon>
        <taxon>Glomerales</taxon>
        <taxon>Glomeraceae</taxon>
        <taxon>Glomus</taxon>
    </lineage>
</organism>
<feature type="domain" description="Protein kinase" evidence="1">
    <location>
        <begin position="1"/>
        <end position="92"/>
    </location>
</feature>
<keyword evidence="2" id="KW-0418">Kinase</keyword>
<proteinExistence type="predicted"/>
<accession>A0A397SYW9</accession>
<dbReference type="InterPro" id="IPR000719">
    <property type="entry name" value="Prot_kinase_dom"/>
</dbReference>
<dbReference type="GO" id="GO:0005524">
    <property type="term" value="F:ATP binding"/>
    <property type="evidence" value="ECO:0007669"/>
    <property type="project" value="InterPro"/>
</dbReference>